<evidence type="ECO:0000259" key="3">
    <source>
        <dbReference type="Pfam" id="PF00534"/>
    </source>
</evidence>
<keyword evidence="2" id="KW-0812">Transmembrane</keyword>
<evidence type="ECO:0000256" key="2">
    <source>
        <dbReference type="SAM" id="Phobius"/>
    </source>
</evidence>
<dbReference type="GO" id="GO:0009103">
    <property type="term" value="P:lipopolysaccharide biosynthetic process"/>
    <property type="evidence" value="ECO:0007669"/>
    <property type="project" value="TreeGrafter"/>
</dbReference>
<keyword evidence="2" id="KW-1133">Transmembrane helix</keyword>
<evidence type="ECO:0000256" key="1">
    <source>
        <dbReference type="ARBA" id="ARBA00022679"/>
    </source>
</evidence>
<protein>
    <submittedName>
        <fullName evidence="4">Glycosyltransferase</fullName>
        <ecNumber evidence="5">2.4.-.-</ecNumber>
    </submittedName>
</protein>
<keyword evidence="5" id="KW-0614">Plasmid</keyword>
<accession>A0A939S9Z9</accession>
<reference evidence="4" key="1">
    <citation type="submission" date="2021-03" db="EMBL/GenBank/DDBJ databases">
        <title>Whole Genome Sequence of Bradyrhizobium sp. Strain 144S4.</title>
        <authorList>
            <person name="Bromfield E.S.P."/>
            <person name="Cloutier S."/>
        </authorList>
    </citation>
    <scope>NUCLEOTIDE SEQUENCE [LARGE SCALE GENOMIC DNA]</scope>
    <source>
        <strain evidence="4">144S4</strain>
    </source>
</reference>
<dbReference type="EC" id="2.4.-.-" evidence="5"/>
<dbReference type="Pfam" id="PF00534">
    <property type="entry name" value="Glycos_transf_1"/>
    <property type="match status" value="1"/>
</dbReference>
<feature type="domain" description="Glycosyl transferase family 1" evidence="3">
    <location>
        <begin position="345"/>
        <end position="502"/>
    </location>
</feature>
<dbReference type="PANTHER" id="PTHR46401:SF2">
    <property type="entry name" value="GLYCOSYLTRANSFERASE WBBK-RELATED"/>
    <property type="match status" value="1"/>
</dbReference>
<keyword evidence="1 5" id="KW-0808">Transferase</keyword>
<dbReference type="InterPro" id="IPR001296">
    <property type="entry name" value="Glyco_trans_1"/>
</dbReference>
<dbReference type="EMBL" id="JAGEMI010000002">
    <property type="protein sequence ID" value="MBO1868976.1"/>
    <property type="molecule type" value="Genomic_DNA"/>
</dbReference>
<dbReference type="GO" id="GO:0016757">
    <property type="term" value="F:glycosyltransferase activity"/>
    <property type="evidence" value="ECO:0007669"/>
    <property type="project" value="UniProtKB-KW"/>
</dbReference>
<evidence type="ECO:0000313" key="5">
    <source>
        <dbReference type="EMBL" id="UEM18197.1"/>
    </source>
</evidence>
<dbReference type="Gene3D" id="3.40.50.2000">
    <property type="entry name" value="Glycogen Phosphorylase B"/>
    <property type="match status" value="1"/>
</dbReference>
<reference evidence="5 6" key="2">
    <citation type="journal article" date="2022" name="Int. J. Syst. Evol. Microbiol.">
        <title>Strains of Bradyrhizobium barranii sp. nov. associated with legumes native to Canada are symbionts of soybeans and belong to different subspecies (subsp. barranii subsp. nov. and subsp. apii subsp. nov.) and symbiovars (sv. glycinearum and sv. septentrionale).</title>
        <authorList>
            <person name="Bromfield E.S.P."/>
            <person name="Cloutier S."/>
            <person name="Wasai-Hara S."/>
            <person name="Minamisawa K."/>
        </authorList>
    </citation>
    <scope>NUCLEOTIDE SEQUENCE [LARGE SCALE GENOMIC DNA]</scope>
    <source>
        <strain evidence="6">144S4</strain>
        <plasmid evidence="5 6">pBb144S4b</plasmid>
    </source>
</reference>
<keyword evidence="2" id="KW-0472">Membrane</keyword>
<dbReference type="PANTHER" id="PTHR46401">
    <property type="entry name" value="GLYCOSYLTRANSFERASE WBBK-RELATED"/>
    <property type="match status" value="1"/>
</dbReference>
<evidence type="ECO:0000313" key="4">
    <source>
        <dbReference type="EMBL" id="MBO1868976.1"/>
    </source>
</evidence>
<dbReference type="AlphaFoldDB" id="A0A939S9Z9"/>
<proteinExistence type="predicted"/>
<dbReference type="RefSeq" id="WP_208089656.1">
    <property type="nucleotide sequence ID" value="NZ_CP086138.1"/>
</dbReference>
<evidence type="ECO:0000313" key="6">
    <source>
        <dbReference type="Proteomes" id="UP000664702"/>
    </source>
</evidence>
<name>A0A939S9Z9_9BRAD</name>
<dbReference type="EMBL" id="CP086138">
    <property type="protein sequence ID" value="UEM18197.1"/>
    <property type="molecule type" value="Genomic_DNA"/>
</dbReference>
<feature type="transmembrane region" description="Helical" evidence="2">
    <location>
        <begin position="126"/>
        <end position="149"/>
    </location>
</feature>
<gene>
    <name evidence="5" type="ORF">J4G43_053380</name>
    <name evidence="4" type="ORF">J4G43_51970</name>
</gene>
<dbReference type="SUPFAM" id="SSF53756">
    <property type="entry name" value="UDP-Glycosyltransferase/glycogen phosphorylase"/>
    <property type="match status" value="1"/>
</dbReference>
<sequence>MKTYGIYLAYPPELDLRAEGLGRYLAEFLKEAKDCSDAKFVIACPSWMRKSLRHFFEAVGISPAAFEIIGPEDEPTLLKAYQFYRGYKPRTRCRSRIFQLLRFVKGQFKRCLARIEVLLVTTRSDLLLVSLALLALPFALMALPALALASSSSAVWTGLSGRLRRTHLFRRYSEGILNTSMKPEANSTIARLYSFMEDAEAKLLLEHINCRKDISAWYSPTCFWPHFNQIEAPRLSCVPDILLADSPVGFSCVGGDRFLQTYGSIEATIEGGDHFVTYSEHIKYRTLVERYRVSPESIEVVSHGANRLDGLITVSGFPDNEASTRAFCVSLFQGALCKAMGEQPASHFDSGDVKFIFYASQFRPNKNVITLLRAYEYLLKRRYFGHKLVLTGNPNSAPEIAQFIHDHNLQNDVLCLHRLSAQELAACYRLADLAANPSLSEGGCPFTLTEALSVGTPVVMARIAVTREVVTDAELQGLMLFDPYDWEDMAARMEWALQNRDELLGRQLKLYDRLAERSWRTVVHEYIAILNRISSRST</sequence>
<organism evidence="4">
    <name type="scientific">Bradyrhizobium barranii subsp. barranii</name>
    <dbReference type="NCBI Taxonomy" id="2823807"/>
    <lineage>
        <taxon>Bacteria</taxon>
        <taxon>Pseudomonadati</taxon>
        <taxon>Pseudomonadota</taxon>
        <taxon>Alphaproteobacteria</taxon>
        <taxon>Hyphomicrobiales</taxon>
        <taxon>Nitrobacteraceae</taxon>
        <taxon>Bradyrhizobium</taxon>
        <taxon>Bradyrhizobium barranii</taxon>
    </lineage>
</organism>
<dbReference type="Proteomes" id="UP000664702">
    <property type="component" value="Plasmid pBb144S4b"/>
</dbReference>
<dbReference type="KEGG" id="bban:J4G43_053380"/>
<keyword evidence="5" id="KW-0328">Glycosyltransferase</keyword>
<geneLocation type="plasmid" evidence="5 6">
    <name>pBb144S4b</name>
</geneLocation>